<dbReference type="Pfam" id="PF01814">
    <property type="entry name" value="Hemerythrin"/>
    <property type="match status" value="1"/>
</dbReference>
<reference evidence="2 3" key="1">
    <citation type="submission" date="2015-03" db="EMBL/GenBank/DDBJ databases">
        <authorList>
            <person name="Murphy D."/>
        </authorList>
    </citation>
    <scope>NUCLEOTIDE SEQUENCE [LARGE SCALE GENOMIC DNA]</scope>
    <source>
        <strain evidence="2 3">PAP088</strain>
    </source>
</reference>
<evidence type="ECO:0000313" key="3">
    <source>
        <dbReference type="Proteomes" id="UP000045782"/>
    </source>
</evidence>
<dbReference type="EMBL" id="CSWP01000001">
    <property type="protein sequence ID" value="CPV37023.1"/>
    <property type="molecule type" value="Genomic_DNA"/>
</dbReference>
<gene>
    <name evidence="2" type="ORF">ERS075579_00859</name>
</gene>
<sequence length="188" mass="20078">MAGLPNPELATAGDLVEFLEDQHVAIRTLFDAALSPEKGIDSGSFTRLRGLLAVHETVEAMVVHPWSRGTSEAGRTVANTRLAEELALTTDLEQLEAAAVGSPEFIVGLAALRSATLEHCRLEEEQEFPMLSGELGSVDRRRAGLAVGMSEWFAPAPERSPAESTIASPTRGPYGEMAARVRDILAAV</sequence>
<organism evidence="2 3">
    <name type="scientific">Mycobacteroides abscessus</name>
    <dbReference type="NCBI Taxonomy" id="36809"/>
    <lineage>
        <taxon>Bacteria</taxon>
        <taxon>Bacillati</taxon>
        <taxon>Actinomycetota</taxon>
        <taxon>Actinomycetes</taxon>
        <taxon>Mycobacteriales</taxon>
        <taxon>Mycobacteriaceae</taxon>
        <taxon>Mycobacteroides</taxon>
    </lineage>
</organism>
<dbReference type="RefSeq" id="WP_016895595.1">
    <property type="nucleotide sequence ID" value="NZ_CSWP01000001.1"/>
</dbReference>
<dbReference type="Proteomes" id="UP000045782">
    <property type="component" value="Unassembled WGS sequence"/>
</dbReference>
<feature type="domain" description="Hemerythrin-like" evidence="1">
    <location>
        <begin position="15"/>
        <end position="131"/>
    </location>
</feature>
<proteinExistence type="predicted"/>
<protein>
    <submittedName>
        <fullName evidence="2">Hemerythrin HHE cation binding domain-containing protein</fullName>
    </submittedName>
</protein>
<name>A0A0U0ZHM9_9MYCO</name>
<dbReference type="InterPro" id="IPR012312">
    <property type="entry name" value="Hemerythrin-like"/>
</dbReference>
<evidence type="ECO:0000313" key="2">
    <source>
        <dbReference type="EMBL" id="CPV37023.1"/>
    </source>
</evidence>
<accession>A0A0U0ZHM9</accession>
<dbReference type="AlphaFoldDB" id="A0A0U0ZHM9"/>
<evidence type="ECO:0000259" key="1">
    <source>
        <dbReference type="Pfam" id="PF01814"/>
    </source>
</evidence>